<dbReference type="GO" id="GO:0015833">
    <property type="term" value="P:peptide transport"/>
    <property type="evidence" value="ECO:0007669"/>
    <property type="project" value="InterPro"/>
</dbReference>
<dbReference type="AlphaFoldDB" id="A0A831UB93"/>
<organism evidence="6">
    <name type="scientific">Geobacter metallireducens</name>
    <dbReference type="NCBI Taxonomy" id="28232"/>
    <lineage>
        <taxon>Bacteria</taxon>
        <taxon>Pseudomonadati</taxon>
        <taxon>Thermodesulfobacteriota</taxon>
        <taxon>Desulfuromonadia</taxon>
        <taxon>Geobacterales</taxon>
        <taxon>Geobacteraceae</taxon>
        <taxon>Geobacter</taxon>
    </lineage>
</organism>
<comment type="caution">
    <text evidence="6">The sequence shown here is derived from an EMBL/GenBank/DDBJ whole genome shotgun (WGS) entry which is preliminary data.</text>
</comment>
<dbReference type="FunFam" id="3.40.50.300:FF:000016">
    <property type="entry name" value="Oligopeptide ABC transporter ATP-binding component"/>
    <property type="match status" value="1"/>
</dbReference>
<comment type="similarity">
    <text evidence="1">Belongs to the ABC transporter superfamily.</text>
</comment>
<dbReference type="InterPro" id="IPR003439">
    <property type="entry name" value="ABC_transporter-like_ATP-bd"/>
</dbReference>
<dbReference type="InterPro" id="IPR050319">
    <property type="entry name" value="ABC_transp_ATP-bind"/>
</dbReference>
<sequence length="325" mass="35516">MTTPLLELETITKTFTVKPTPFAPRRALRAVDGLSLRIGRGETLGLAGESGCGKSTVGRLIMGLLEPDGGTVRYQGTDLATASRDQRAAFRKDVQMIFQDPFSSLNPRMRVGDIIGEPLAIHGLVPREGRPKRVLELMEMVGLTAEQANRYPHEFSGGQRQRIGIARALAVSPKLIVADEPVSALDLSIQAQIINLLDELKRSLGLSYLFIAHDLSVVRHLSDRVAVMYLGRIVETGPRDEIFARCQHPYTEALLSAVPRLTPLAGTKRIILKGEPPTPLDPPPGCPFHPRCPYAEPVCAASAPLLEEKRPGHLAACHFSKKLFC</sequence>
<dbReference type="InterPro" id="IPR017871">
    <property type="entry name" value="ABC_transporter-like_CS"/>
</dbReference>
<evidence type="ECO:0000256" key="3">
    <source>
        <dbReference type="ARBA" id="ARBA00022741"/>
    </source>
</evidence>
<evidence type="ECO:0000256" key="1">
    <source>
        <dbReference type="ARBA" id="ARBA00005417"/>
    </source>
</evidence>
<dbReference type="SMART" id="SM00382">
    <property type="entry name" value="AAA"/>
    <property type="match status" value="1"/>
</dbReference>
<dbReference type="NCBIfam" id="NF008453">
    <property type="entry name" value="PRK11308.1"/>
    <property type="match status" value="1"/>
</dbReference>
<evidence type="ECO:0000256" key="2">
    <source>
        <dbReference type="ARBA" id="ARBA00022448"/>
    </source>
</evidence>
<evidence type="ECO:0000259" key="5">
    <source>
        <dbReference type="PROSITE" id="PS50893"/>
    </source>
</evidence>
<proteinExistence type="inferred from homology"/>
<dbReference type="GO" id="GO:0055085">
    <property type="term" value="P:transmembrane transport"/>
    <property type="evidence" value="ECO:0007669"/>
    <property type="project" value="UniProtKB-ARBA"/>
</dbReference>
<dbReference type="InterPro" id="IPR013563">
    <property type="entry name" value="Oligopep_ABC_C"/>
</dbReference>
<dbReference type="PROSITE" id="PS50893">
    <property type="entry name" value="ABC_TRANSPORTER_2"/>
    <property type="match status" value="1"/>
</dbReference>
<keyword evidence="3" id="KW-0547">Nucleotide-binding</keyword>
<accession>A0A831UB93</accession>
<dbReference type="Pfam" id="PF00005">
    <property type="entry name" value="ABC_tran"/>
    <property type="match status" value="1"/>
</dbReference>
<keyword evidence="4 6" id="KW-0067">ATP-binding</keyword>
<feature type="domain" description="ABC transporter" evidence="5">
    <location>
        <begin position="6"/>
        <end position="255"/>
    </location>
</feature>
<dbReference type="PROSITE" id="PS00211">
    <property type="entry name" value="ABC_TRANSPORTER_1"/>
    <property type="match status" value="1"/>
</dbReference>
<evidence type="ECO:0000313" key="6">
    <source>
        <dbReference type="EMBL" id="HEN41691.1"/>
    </source>
</evidence>
<dbReference type="InterPro" id="IPR027417">
    <property type="entry name" value="P-loop_NTPase"/>
</dbReference>
<dbReference type="PANTHER" id="PTHR43776">
    <property type="entry name" value="TRANSPORT ATP-BINDING PROTEIN"/>
    <property type="match status" value="1"/>
</dbReference>
<dbReference type="EMBL" id="DSOV01000016">
    <property type="protein sequence ID" value="HEN41691.1"/>
    <property type="molecule type" value="Genomic_DNA"/>
</dbReference>
<dbReference type="GO" id="GO:0005524">
    <property type="term" value="F:ATP binding"/>
    <property type="evidence" value="ECO:0007669"/>
    <property type="project" value="UniProtKB-KW"/>
</dbReference>
<dbReference type="Gene3D" id="3.40.50.300">
    <property type="entry name" value="P-loop containing nucleotide triphosphate hydrolases"/>
    <property type="match status" value="1"/>
</dbReference>
<protein>
    <submittedName>
        <fullName evidence="6">Dipeptide ABC transporter ATP-binding protein</fullName>
    </submittedName>
</protein>
<dbReference type="Pfam" id="PF08352">
    <property type="entry name" value="oligo_HPY"/>
    <property type="match status" value="1"/>
</dbReference>
<dbReference type="SUPFAM" id="SSF52540">
    <property type="entry name" value="P-loop containing nucleoside triphosphate hydrolases"/>
    <property type="match status" value="1"/>
</dbReference>
<dbReference type="GO" id="GO:0016887">
    <property type="term" value="F:ATP hydrolysis activity"/>
    <property type="evidence" value="ECO:0007669"/>
    <property type="project" value="InterPro"/>
</dbReference>
<dbReference type="PANTHER" id="PTHR43776:SF7">
    <property type="entry name" value="D,D-DIPEPTIDE TRANSPORT ATP-BINDING PROTEIN DDPF-RELATED"/>
    <property type="match status" value="1"/>
</dbReference>
<gene>
    <name evidence="6" type="ORF">ENQ87_04820</name>
</gene>
<reference evidence="6" key="1">
    <citation type="journal article" date="2020" name="mSystems">
        <title>Genome- and Community-Level Interaction Insights into Carbon Utilization and Element Cycling Functions of Hydrothermarchaeota in Hydrothermal Sediment.</title>
        <authorList>
            <person name="Zhou Z."/>
            <person name="Liu Y."/>
            <person name="Xu W."/>
            <person name="Pan J."/>
            <person name="Luo Z.H."/>
            <person name="Li M."/>
        </authorList>
    </citation>
    <scope>NUCLEOTIDE SEQUENCE [LARGE SCALE GENOMIC DNA]</scope>
    <source>
        <strain evidence="6">SpSt-349</strain>
    </source>
</reference>
<evidence type="ECO:0000256" key="4">
    <source>
        <dbReference type="ARBA" id="ARBA00022840"/>
    </source>
</evidence>
<dbReference type="NCBIfam" id="TIGR01727">
    <property type="entry name" value="oligo_HPY"/>
    <property type="match status" value="1"/>
</dbReference>
<name>A0A831UB93_GEOME</name>
<dbReference type="InterPro" id="IPR003593">
    <property type="entry name" value="AAA+_ATPase"/>
</dbReference>
<dbReference type="CDD" id="cd03257">
    <property type="entry name" value="ABC_NikE_OppD_transporters"/>
    <property type="match status" value="1"/>
</dbReference>
<keyword evidence="2" id="KW-0813">Transport</keyword>